<feature type="region of interest" description="Disordered" evidence="3">
    <location>
        <begin position="91"/>
        <end position="111"/>
    </location>
</feature>
<gene>
    <name evidence="5" type="ORF">SAMN05421780_11627</name>
</gene>
<dbReference type="Gene3D" id="1.10.443.10">
    <property type="entry name" value="Intergrase catalytic core"/>
    <property type="match status" value="1"/>
</dbReference>
<dbReference type="InterPro" id="IPR013762">
    <property type="entry name" value="Integrase-like_cat_sf"/>
</dbReference>
<dbReference type="Proteomes" id="UP000199514">
    <property type="component" value="Unassembled WGS sequence"/>
</dbReference>
<dbReference type="GO" id="GO:0006310">
    <property type="term" value="P:DNA recombination"/>
    <property type="evidence" value="ECO:0007669"/>
    <property type="project" value="UniProtKB-KW"/>
</dbReference>
<accession>A0A1I1NXL9</accession>
<evidence type="ECO:0000259" key="4">
    <source>
        <dbReference type="PROSITE" id="PS51898"/>
    </source>
</evidence>
<dbReference type="PROSITE" id="PS51898">
    <property type="entry name" value="TYR_RECOMBINASE"/>
    <property type="match status" value="1"/>
</dbReference>
<evidence type="ECO:0000256" key="3">
    <source>
        <dbReference type="SAM" id="MobiDB-lite"/>
    </source>
</evidence>
<name>A0A1I1NXL9_9BACT</name>
<proteinExistence type="predicted"/>
<dbReference type="RefSeq" id="WP_091516695.1">
    <property type="nucleotide sequence ID" value="NZ_FOLE01000016.1"/>
</dbReference>
<dbReference type="SUPFAM" id="SSF56349">
    <property type="entry name" value="DNA breaking-rejoining enzymes"/>
    <property type="match status" value="1"/>
</dbReference>
<dbReference type="GO" id="GO:0015074">
    <property type="term" value="P:DNA integration"/>
    <property type="evidence" value="ECO:0007669"/>
    <property type="project" value="InterPro"/>
</dbReference>
<keyword evidence="2" id="KW-0233">DNA recombination</keyword>
<dbReference type="STRING" id="927664.SAMN05421780_11627"/>
<organism evidence="5 6">
    <name type="scientific">Flexibacter flexilis DSM 6793</name>
    <dbReference type="NCBI Taxonomy" id="927664"/>
    <lineage>
        <taxon>Bacteria</taxon>
        <taxon>Pseudomonadati</taxon>
        <taxon>Bacteroidota</taxon>
        <taxon>Cytophagia</taxon>
        <taxon>Cytophagales</taxon>
        <taxon>Flexibacteraceae</taxon>
        <taxon>Flexibacter</taxon>
    </lineage>
</organism>
<evidence type="ECO:0000313" key="5">
    <source>
        <dbReference type="EMBL" id="SFC98460.1"/>
    </source>
</evidence>
<dbReference type="OrthoDB" id="1098628at2"/>
<dbReference type="GO" id="GO:0003677">
    <property type="term" value="F:DNA binding"/>
    <property type="evidence" value="ECO:0007669"/>
    <property type="project" value="UniProtKB-KW"/>
</dbReference>
<keyword evidence="1" id="KW-0238">DNA-binding</keyword>
<dbReference type="Gene3D" id="1.10.150.130">
    <property type="match status" value="1"/>
</dbReference>
<dbReference type="EMBL" id="FOLE01000016">
    <property type="protein sequence ID" value="SFC98460.1"/>
    <property type="molecule type" value="Genomic_DNA"/>
</dbReference>
<feature type="domain" description="Tyr recombinase" evidence="4">
    <location>
        <begin position="207"/>
        <end position="375"/>
    </location>
</feature>
<sequence>MNVTFWFRDNQTDKAKKGVIMAVVQVANTSGKTVSRNFASTYKVYRQDFHEGGCEKEKRALVMELEAIQIFLNGQTGREVTAAEIKAEYLRRKPRKTKPKPTAAESTPLTPPAPTIQEIIQNFLIAQEGRKIRLATLNSYKAFGKKIITLIGDTYVKDISTKTLENLYSLVSTEKSNGYAMQLIAILKTAIKPRVIDFVPPEPSRQKPLTFLEQGELEKIAASREALPERYRRACDYFLFLCETGISLIDFEKFQERHKITIHEGILFLEGVRHKTGKTYFVPLSERAKAIGEAYDWQFELLNRGTLRNHIRAIAEFCGIEKNISAHKARHTVVMNILDQTGDIALAAATIGDNVATVSKHYGHLRLSGYAQMWEKYKKNK</sequence>
<evidence type="ECO:0000256" key="2">
    <source>
        <dbReference type="ARBA" id="ARBA00023172"/>
    </source>
</evidence>
<keyword evidence="6" id="KW-1185">Reference proteome</keyword>
<reference evidence="5 6" key="1">
    <citation type="submission" date="2016-10" db="EMBL/GenBank/DDBJ databases">
        <authorList>
            <person name="de Groot N.N."/>
        </authorList>
    </citation>
    <scope>NUCLEOTIDE SEQUENCE [LARGE SCALE GENOMIC DNA]</scope>
    <source>
        <strain evidence="5 6">DSM 6793</strain>
    </source>
</reference>
<dbReference type="AlphaFoldDB" id="A0A1I1NXL9"/>
<protein>
    <submittedName>
        <fullName evidence="5">Site-specific recombinase XerD</fullName>
    </submittedName>
</protein>
<dbReference type="InterPro" id="IPR011010">
    <property type="entry name" value="DNA_brk_join_enz"/>
</dbReference>
<dbReference type="InterPro" id="IPR002104">
    <property type="entry name" value="Integrase_catalytic"/>
</dbReference>
<evidence type="ECO:0000313" key="6">
    <source>
        <dbReference type="Proteomes" id="UP000199514"/>
    </source>
</evidence>
<dbReference type="InterPro" id="IPR010998">
    <property type="entry name" value="Integrase_recombinase_N"/>
</dbReference>
<evidence type="ECO:0000256" key="1">
    <source>
        <dbReference type="ARBA" id="ARBA00023125"/>
    </source>
</evidence>